<feature type="non-terminal residue" evidence="3">
    <location>
        <position position="176"/>
    </location>
</feature>
<evidence type="ECO:0000256" key="2">
    <source>
        <dbReference type="ARBA" id="ARBA00022806"/>
    </source>
</evidence>
<gene>
    <name evidence="3" type="ORF">LEA_12271</name>
</gene>
<dbReference type="Gene3D" id="2.40.50.140">
    <property type="entry name" value="Nucleic acid-binding proteins"/>
    <property type="match status" value="1"/>
</dbReference>
<dbReference type="AlphaFoldDB" id="K1T1T4"/>
<organism evidence="3">
    <name type="scientific">human gut metagenome</name>
    <dbReference type="NCBI Taxonomy" id="408170"/>
    <lineage>
        <taxon>unclassified sequences</taxon>
        <taxon>metagenomes</taxon>
        <taxon>organismal metagenomes</taxon>
    </lineage>
</organism>
<accession>K1T1T4</accession>
<dbReference type="GO" id="GO:0016787">
    <property type="term" value="F:hydrolase activity"/>
    <property type="evidence" value="ECO:0007669"/>
    <property type="project" value="UniProtKB-KW"/>
</dbReference>
<reference evidence="3" key="1">
    <citation type="journal article" date="2013" name="Environ. Microbiol.">
        <title>Microbiota from the distal guts of lean and obese adolescents exhibit partial functional redundancy besides clear differences in community structure.</title>
        <authorList>
            <person name="Ferrer M."/>
            <person name="Ruiz A."/>
            <person name="Lanza F."/>
            <person name="Haange S.B."/>
            <person name="Oberbach A."/>
            <person name="Till H."/>
            <person name="Bargiela R."/>
            <person name="Campoy C."/>
            <person name="Segura M.T."/>
            <person name="Richter M."/>
            <person name="von Bergen M."/>
            <person name="Seifert J."/>
            <person name="Suarez A."/>
        </authorList>
    </citation>
    <scope>NUCLEOTIDE SEQUENCE</scope>
</reference>
<proteinExistence type="predicted"/>
<dbReference type="PANTHER" id="PTHR47964">
    <property type="entry name" value="ATP-DEPENDENT DNA HELICASE HOMOLOG RECG, CHLOROPLASTIC"/>
    <property type="match status" value="1"/>
</dbReference>
<dbReference type="GO" id="GO:0006281">
    <property type="term" value="P:DNA repair"/>
    <property type="evidence" value="ECO:0007669"/>
    <property type="project" value="InterPro"/>
</dbReference>
<dbReference type="EMBL" id="AJWY01008300">
    <property type="protein sequence ID" value="EKC61604.1"/>
    <property type="molecule type" value="Genomic_DNA"/>
</dbReference>
<dbReference type="InterPro" id="IPR012340">
    <property type="entry name" value="NA-bd_OB-fold"/>
</dbReference>
<keyword evidence="2 3" id="KW-0067">ATP-binding</keyword>
<dbReference type="InterPro" id="IPR047112">
    <property type="entry name" value="RecG/Mfd"/>
</dbReference>
<sequence length="176" mass="20254">MNDGSGVAELVWFQGIKWIEKRIEVGREYLIFGRPSFFKGELSVVHPEIETIEKAFSRKAESGLQGIYSSTERLSSVLGTKGIYTIVCNLWPMVRDHIRETLPDRMRIQYGLLSLRDALYNIHFPQSPELLRQAQYRLKFEELLGIQLGIQSRRTARLSKNNGFLFPKVGGVFNTF</sequence>
<keyword evidence="2 3" id="KW-0547">Nucleotide-binding</keyword>
<evidence type="ECO:0000313" key="3">
    <source>
        <dbReference type="EMBL" id="EKC61604.1"/>
    </source>
</evidence>
<dbReference type="GO" id="GO:0003678">
    <property type="term" value="F:DNA helicase activity"/>
    <property type="evidence" value="ECO:0007669"/>
    <property type="project" value="TreeGrafter"/>
</dbReference>
<keyword evidence="2 3" id="KW-0347">Helicase</keyword>
<keyword evidence="1" id="KW-0378">Hydrolase</keyword>
<name>K1T1T4_9ZZZZ</name>
<comment type="caution">
    <text evidence="3">The sequence shown here is derived from an EMBL/GenBank/DDBJ whole genome shotgun (WGS) entry which is preliminary data.</text>
</comment>
<dbReference type="SUPFAM" id="SSF50249">
    <property type="entry name" value="Nucleic acid-binding proteins"/>
    <property type="match status" value="1"/>
</dbReference>
<evidence type="ECO:0000256" key="1">
    <source>
        <dbReference type="ARBA" id="ARBA00022801"/>
    </source>
</evidence>
<dbReference type="CDD" id="cd04488">
    <property type="entry name" value="RecG_wedge_OBF"/>
    <property type="match status" value="1"/>
</dbReference>
<dbReference type="PANTHER" id="PTHR47964:SF1">
    <property type="entry name" value="ATP-DEPENDENT DNA HELICASE HOMOLOG RECG, CHLOROPLASTIC"/>
    <property type="match status" value="1"/>
</dbReference>
<protein>
    <submittedName>
        <fullName evidence="3">ATP-dependent DNA helicase RecG</fullName>
    </submittedName>
</protein>